<dbReference type="OMA" id="NDCFLEP"/>
<keyword evidence="5 8" id="KW-0963">Cytoplasm</keyword>
<dbReference type="PRINTS" id="PR00111">
    <property type="entry name" value="ABHYDROLASE"/>
</dbReference>
<dbReference type="PIRSF" id="PIRSF006431">
    <property type="entry name" value="Pept_S33"/>
    <property type="match status" value="1"/>
</dbReference>
<evidence type="ECO:0000256" key="5">
    <source>
        <dbReference type="ARBA" id="ARBA00022490"/>
    </source>
</evidence>
<dbReference type="InParanoid" id="A0A1S3JFG8"/>
<sequence>MDELRALYPEIEPFQTGRLKVSDIHELYYEQCGQKDGNPVLFLHGGPGESISARHRRFFDPEVYRIVLFDQRGAGKSTPPGELKDNTTWALVEDIETLRKHLNIDQWVVFGGSWGCALSLAYAETHPDRVKALVLRGIYTFRRKEIQFMYQTGAKFVFPEEYERFLKPIPEVEQGDLISAYYRRLTGEDEEESLRCGQAWCRWETAISDLYTPQEVLDREEDPKGLLQYALIESHYLVNGAFLKTETQLLDDVEKIRHIPCTIVQGRYDMCCPVRTAWDLHLRFPEAEFHIVPDGGHSEYPPKMASLLVQACDKYKSL</sequence>
<proteinExistence type="inferred from homology"/>
<evidence type="ECO:0000256" key="6">
    <source>
        <dbReference type="ARBA" id="ARBA00022670"/>
    </source>
</evidence>
<dbReference type="Proteomes" id="UP000085678">
    <property type="component" value="Unplaced"/>
</dbReference>
<dbReference type="InterPro" id="IPR002410">
    <property type="entry name" value="Peptidase_S33"/>
</dbReference>
<evidence type="ECO:0000256" key="3">
    <source>
        <dbReference type="ARBA" id="ARBA00010088"/>
    </source>
</evidence>
<evidence type="ECO:0000256" key="2">
    <source>
        <dbReference type="ARBA" id="ARBA00004496"/>
    </source>
</evidence>
<dbReference type="PRINTS" id="PR00793">
    <property type="entry name" value="PROAMNOPTASE"/>
</dbReference>
<dbReference type="AlphaFoldDB" id="A0A1S3JFG8"/>
<dbReference type="RefSeq" id="XP_013409160.1">
    <property type="nucleotide sequence ID" value="XM_013553706.1"/>
</dbReference>
<keyword evidence="4 8" id="KW-0031">Aminopeptidase</keyword>
<dbReference type="Gene3D" id="3.40.50.1820">
    <property type="entry name" value="alpha/beta hydrolase"/>
    <property type="match status" value="1"/>
</dbReference>
<dbReference type="KEGG" id="lak:106172805"/>
<evidence type="ECO:0000256" key="10">
    <source>
        <dbReference type="RuleBase" id="RU003421"/>
    </source>
</evidence>
<evidence type="ECO:0000256" key="4">
    <source>
        <dbReference type="ARBA" id="ARBA00022438"/>
    </source>
</evidence>
<gene>
    <name evidence="13" type="primary">LOC106172805</name>
</gene>
<keyword evidence="7 8" id="KW-0378">Hydrolase</keyword>
<evidence type="ECO:0000256" key="9">
    <source>
        <dbReference type="PIRSR" id="PIRSR006431-1"/>
    </source>
</evidence>
<evidence type="ECO:0000313" key="12">
    <source>
        <dbReference type="Proteomes" id="UP000085678"/>
    </source>
</evidence>
<dbReference type="GO" id="GO:0006508">
    <property type="term" value="P:proteolysis"/>
    <property type="evidence" value="ECO:0007669"/>
    <property type="project" value="UniProtKB-KW"/>
</dbReference>
<dbReference type="GO" id="GO:0004177">
    <property type="term" value="F:aminopeptidase activity"/>
    <property type="evidence" value="ECO:0007669"/>
    <property type="project" value="UniProtKB-UniRule"/>
</dbReference>
<dbReference type="NCBIfam" id="TIGR01249">
    <property type="entry name" value="pro_imino_pep_1"/>
    <property type="match status" value="1"/>
</dbReference>
<evidence type="ECO:0000256" key="1">
    <source>
        <dbReference type="ARBA" id="ARBA00001585"/>
    </source>
</evidence>
<dbReference type="PANTHER" id="PTHR43722">
    <property type="entry name" value="PROLINE IMINOPEPTIDASE"/>
    <property type="match status" value="1"/>
</dbReference>
<feature type="domain" description="AB hydrolase-1" evidence="11">
    <location>
        <begin position="38"/>
        <end position="298"/>
    </location>
</feature>
<comment type="subcellular location">
    <subcellularLocation>
        <location evidence="2 8">Cytoplasm</location>
    </subcellularLocation>
</comment>
<reference evidence="13" key="1">
    <citation type="submission" date="2025-08" db="UniProtKB">
        <authorList>
            <consortium name="RefSeq"/>
        </authorList>
    </citation>
    <scope>IDENTIFICATION</scope>
    <source>
        <tissue evidence="13">Gonads</tissue>
    </source>
</reference>
<keyword evidence="6 8" id="KW-0645">Protease</keyword>
<protein>
    <recommendedName>
        <fullName evidence="8 10">Proline iminopeptidase</fullName>
        <shortName evidence="8">PIP</shortName>
        <ecNumber evidence="8 10">3.4.11.5</ecNumber>
    </recommendedName>
    <alternativeName>
        <fullName evidence="8">Prolyl aminopeptidase</fullName>
    </alternativeName>
</protein>
<comment type="similarity">
    <text evidence="3 8 10">Belongs to the peptidase S33 family.</text>
</comment>
<dbReference type="OrthoDB" id="10249433at2759"/>
<dbReference type="InterPro" id="IPR005944">
    <property type="entry name" value="Pro_iminopeptidase"/>
</dbReference>
<dbReference type="GO" id="GO:0005737">
    <property type="term" value="C:cytoplasm"/>
    <property type="evidence" value="ECO:0007669"/>
    <property type="project" value="UniProtKB-SubCell"/>
</dbReference>
<dbReference type="GeneID" id="106172805"/>
<evidence type="ECO:0000313" key="13">
    <source>
        <dbReference type="RefSeq" id="XP_013409160.1"/>
    </source>
</evidence>
<dbReference type="PANTHER" id="PTHR43722:SF1">
    <property type="entry name" value="PROLINE IMINOPEPTIDASE"/>
    <property type="match status" value="1"/>
</dbReference>
<accession>A0A1S3JFG8</accession>
<feature type="active site" evidence="9">
    <location>
        <position position="269"/>
    </location>
</feature>
<dbReference type="EC" id="3.4.11.5" evidence="8 10"/>
<feature type="active site" description="Proton donor" evidence="9">
    <location>
        <position position="297"/>
    </location>
</feature>
<dbReference type="Pfam" id="PF00561">
    <property type="entry name" value="Abhydrolase_1"/>
    <property type="match status" value="1"/>
</dbReference>
<dbReference type="SUPFAM" id="SSF53474">
    <property type="entry name" value="alpha/beta-Hydrolases"/>
    <property type="match status" value="1"/>
</dbReference>
<keyword evidence="12" id="KW-1185">Reference proteome</keyword>
<evidence type="ECO:0000259" key="11">
    <source>
        <dbReference type="Pfam" id="PF00561"/>
    </source>
</evidence>
<evidence type="ECO:0000256" key="8">
    <source>
        <dbReference type="PIRNR" id="PIRNR006431"/>
    </source>
</evidence>
<dbReference type="InterPro" id="IPR000073">
    <property type="entry name" value="AB_hydrolase_1"/>
</dbReference>
<comment type="catalytic activity">
    <reaction evidence="1 8 10">
        <text>Release of N-terminal proline from a peptide.</text>
        <dbReference type="EC" id="3.4.11.5"/>
    </reaction>
</comment>
<organism evidence="12 13">
    <name type="scientific">Lingula anatina</name>
    <name type="common">Brachiopod</name>
    <name type="synonym">Lingula unguis</name>
    <dbReference type="NCBI Taxonomy" id="7574"/>
    <lineage>
        <taxon>Eukaryota</taxon>
        <taxon>Metazoa</taxon>
        <taxon>Spiralia</taxon>
        <taxon>Lophotrochozoa</taxon>
        <taxon>Brachiopoda</taxon>
        <taxon>Linguliformea</taxon>
        <taxon>Lingulata</taxon>
        <taxon>Lingulida</taxon>
        <taxon>Linguloidea</taxon>
        <taxon>Lingulidae</taxon>
        <taxon>Lingula</taxon>
    </lineage>
</organism>
<feature type="active site" description="Nucleophile" evidence="9">
    <location>
        <position position="113"/>
    </location>
</feature>
<dbReference type="InterPro" id="IPR029058">
    <property type="entry name" value="AB_hydrolase_fold"/>
</dbReference>
<dbReference type="STRING" id="7574.A0A1S3JFG8"/>
<name>A0A1S3JFG8_LINAN</name>
<evidence type="ECO:0000256" key="7">
    <source>
        <dbReference type="ARBA" id="ARBA00022801"/>
    </source>
</evidence>